<feature type="domain" description="Aerobactin siderophore biosynthesis IucA/IucC N-terminal" evidence="4">
    <location>
        <begin position="421"/>
        <end position="649"/>
    </location>
</feature>
<accession>A0A918QM33</accession>
<dbReference type="AlphaFoldDB" id="A0A918QM33"/>
<dbReference type="Proteomes" id="UP000634660">
    <property type="component" value="Unassembled WGS sequence"/>
</dbReference>
<dbReference type="Pfam" id="PF06276">
    <property type="entry name" value="FhuF"/>
    <property type="match status" value="1"/>
</dbReference>
<dbReference type="PANTHER" id="PTHR34384:SF5">
    <property type="entry name" value="L-2,3-DIAMINOPROPANOATE--CITRATE LIGASE"/>
    <property type="match status" value="1"/>
</dbReference>
<evidence type="ECO:0000259" key="4">
    <source>
        <dbReference type="Pfam" id="PF04183"/>
    </source>
</evidence>
<evidence type="ECO:0000256" key="2">
    <source>
        <dbReference type="ARBA" id="ARBA00007832"/>
    </source>
</evidence>
<evidence type="ECO:0000259" key="5">
    <source>
        <dbReference type="Pfam" id="PF06276"/>
    </source>
</evidence>
<name>A0A918QM33_9ACTN</name>
<dbReference type="GO" id="GO:0016881">
    <property type="term" value="F:acid-amino acid ligase activity"/>
    <property type="evidence" value="ECO:0007669"/>
    <property type="project" value="UniProtKB-ARBA"/>
</dbReference>
<dbReference type="InterPro" id="IPR007310">
    <property type="entry name" value="Aerobactin_biosyn_IucA/IucC_N"/>
</dbReference>
<evidence type="ECO:0000256" key="3">
    <source>
        <dbReference type="SAM" id="MobiDB-lite"/>
    </source>
</evidence>
<evidence type="ECO:0008006" key="8">
    <source>
        <dbReference type="Google" id="ProtNLM"/>
    </source>
</evidence>
<feature type="domain" description="Aerobactin siderophore biosynthesis IucA/IucC-like C-terminal" evidence="5">
    <location>
        <begin position="685"/>
        <end position="841"/>
    </location>
</feature>
<evidence type="ECO:0000313" key="6">
    <source>
        <dbReference type="EMBL" id="GGZ59937.1"/>
    </source>
</evidence>
<feature type="compositionally biased region" description="Pro residues" evidence="3">
    <location>
        <begin position="133"/>
        <end position="144"/>
    </location>
</feature>
<dbReference type="InterPro" id="IPR022770">
    <property type="entry name" value="IucA/IucC-like_C"/>
</dbReference>
<dbReference type="GO" id="GO:0019290">
    <property type="term" value="P:siderophore biosynthetic process"/>
    <property type="evidence" value="ECO:0007669"/>
    <property type="project" value="InterPro"/>
</dbReference>
<comment type="similarity">
    <text evidence="2">Belongs to the IucA/IucC family.</text>
</comment>
<feature type="compositionally biased region" description="Low complexity" evidence="3">
    <location>
        <begin position="145"/>
        <end position="165"/>
    </location>
</feature>
<protein>
    <recommendedName>
        <fullName evidence="8">Iron transporter</fullName>
    </recommendedName>
</protein>
<dbReference type="PANTHER" id="PTHR34384">
    <property type="entry name" value="L-2,3-DIAMINOPROPANOATE--CITRATE LIGASE"/>
    <property type="match status" value="1"/>
</dbReference>
<dbReference type="Pfam" id="PF04183">
    <property type="entry name" value="IucA_IucC"/>
    <property type="match status" value="1"/>
</dbReference>
<proteinExistence type="inferred from homology"/>
<dbReference type="Gene3D" id="1.10.510.40">
    <property type="match status" value="1"/>
</dbReference>
<evidence type="ECO:0000256" key="1">
    <source>
        <dbReference type="ARBA" id="ARBA00004924"/>
    </source>
</evidence>
<comment type="pathway">
    <text evidence="1">Siderophore biosynthesis.</text>
</comment>
<reference evidence="6" key="2">
    <citation type="submission" date="2020-09" db="EMBL/GenBank/DDBJ databases">
        <authorList>
            <person name="Sun Q."/>
            <person name="Ohkuma M."/>
        </authorList>
    </citation>
    <scope>NUCLEOTIDE SEQUENCE</scope>
    <source>
        <strain evidence="6">JCM 4834</strain>
    </source>
</reference>
<dbReference type="EMBL" id="BMVX01000006">
    <property type="protein sequence ID" value="GGZ59937.1"/>
    <property type="molecule type" value="Genomic_DNA"/>
</dbReference>
<feature type="compositionally biased region" description="Polar residues" evidence="3">
    <location>
        <begin position="228"/>
        <end position="239"/>
    </location>
</feature>
<evidence type="ECO:0000313" key="7">
    <source>
        <dbReference type="Proteomes" id="UP000634660"/>
    </source>
</evidence>
<reference evidence="6" key="1">
    <citation type="journal article" date="2014" name="Int. J. Syst. Evol. Microbiol.">
        <title>Complete genome sequence of Corynebacterium casei LMG S-19264T (=DSM 44701T), isolated from a smear-ripened cheese.</title>
        <authorList>
            <consortium name="US DOE Joint Genome Institute (JGI-PGF)"/>
            <person name="Walter F."/>
            <person name="Albersmeier A."/>
            <person name="Kalinowski J."/>
            <person name="Ruckert C."/>
        </authorList>
    </citation>
    <scope>NUCLEOTIDE SEQUENCE</scope>
    <source>
        <strain evidence="6">JCM 4834</strain>
    </source>
</reference>
<dbReference type="InterPro" id="IPR037455">
    <property type="entry name" value="LucA/IucC-like"/>
</dbReference>
<gene>
    <name evidence="6" type="ORF">GCM10010371_19200</name>
</gene>
<sequence length="860" mass="90701">MHWPAPAEDANRLPPTAPQPGLAWVASERRSHPDLPPPPNEPALTTWQNPEPHLQPSPPARSQPARHAPGADVDAPTAPERQGPPPSPSPGLAIRQAPEDMPQPRPVEPPHSGAGTAGPVHGPPGVGTAAHATPPPAPNAPTCPAPEGTPRSSPTTATPPGRTPTQSAHHTPDDRGVATPAPRPEHHAGEGGGEGEAAPEATPGSPRAALPADSGRADAGGDGAVLTTAGTEVTSQAQPYGSGGDDDYGQQAAVPRQKEAVPGERPGRTVLAEAERVSYADPLDDPDPAVAAEAAAVENLLRCWVREAGVPRPDGPTGTPLRIPLLSSGTALLVAVQLWSPSGWHRFAAPRLEGAPADAPALDAVTVAALIAREGSGATAAGGGSADLVGRVADSVRRTAEFIADRRERPTAPDPVAGDRFLTAEQSLLLGHPLQPDPKSREGLSEAEVRRYSPELHGSFPLHWFAIAPSALATDSAWTERGRPVSAARLLGRLAPGIPLPDGFTPLPLHPWQARELLQRPAVAALLDSGLLHDLGPFGDPWYPTSSIRTVHRPGAPAMLKLSLGLRITNSRRENLRKELHRGVEVHRLLRTGLAEQWQAAHPGFDIVRDPAWVAVDAPDGAPVPGLDALLRHNPFRSDDDAVCVAALTSPRPWPGRTTLRSRLSEIIRSLAEATGHTTSAVAAEWFLRYLDHVVLPVLAFDALAGIALEAHQQNTLVLLDPAGWPIGGRYRDNQGYYFRASHRAELERRLPGIGSASDTFVSDAVTDERFTYYLGINNVLGLVGAFGSQQLADERVLLAAFRRFLGKAAHLGPVPARLLDSPTLRCKANLLTRLGGLDELVGPVDTQSVYVTIANPLHA</sequence>
<comment type="caution">
    <text evidence="6">The sequence shown here is derived from an EMBL/GenBank/DDBJ whole genome shotgun (WGS) entry which is preliminary data.</text>
</comment>
<feature type="compositionally biased region" description="Basic and acidic residues" evidence="3">
    <location>
        <begin position="256"/>
        <end position="265"/>
    </location>
</feature>
<feature type="region of interest" description="Disordered" evidence="3">
    <location>
        <begin position="1"/>
        <end position="265"/>
    </location>
</feature>
<organism evidence="6 7">
    <name type="scientific">Streptomyces subrutilus</name>
    <dbReference type="NCBI Taxonomy" id="36818"/>
    <lineage>
        <taxon>Bacteria</taxon>
        <taxon>Bacillati</taxon>
        <taxon>Actinomycetota</taxon>
        <taxon>Actinomycetes</taxon>
        <taxon>Kitasatosporales</taxon>
        <taxon>Streptomycetaceae</taxon>
        <taxon>Streptomyces</taxon>
    </lineage>
</organism>